<accession>A0A6J6W2E9</accession>
<dbReference type="SUPFAM" id="SSF63825">
    <property type="entry name" value="YWTD domain"/>
    <property type="match status" value="1"/>
</dbReference>
<keyword evidence="1" id="KW-0472">Membrane</keyword>
<keyword evidence="1" id="KW-1133">Transmembrane helix</keyword>
<dbReference type="PANTHER" id="PTHR35399:SF4">
    <property type="entry name" value="MEMBRANE PROTEIN"/>
    <property type="match status" value="1"/>
</dbReference>
<dbReference type="InterPro" id="IPR008557">
    <property type="entry name" value="PhoX"/>
</dbReference>
<keyword evidence="1" id="KW-0812">Transmembrane</keyword>
<dbReference type="InterPro" id="IPR011042">
    <property type="entry name" value="6-blade_b-propeller_TolB-like"/>
</dbReference>
<dbReference type="AlphaFoldDB" id="A0A6J6W2E9"/>
<proteinExistence type="predicted"/>
<gene>
    <name evidence="2" type="ORF">UFOPK2921_00657</name>
</gene>
<feature type="transmembrane region" description="Helical" evidence="1">
    <location>
        <begin position="283"/>
        <end position="303"/>
    </location>
</feature>
<dbReference type="Gene3D" id="2.120.10.30">
    <property type="entry name" value="TolB, C-terminal domain"/>
    <property type="match status" value="1"/>
</dbReference>
<dbReference type="EMBL" id="CAEZZV010000067">
    <property type="protein sequence ID" value="CAB4777839.1"/>
    <property type="molecule type" value="Genomic_DNA"/>
</dbReference>
<name>A0A6J6W2E9_9ZZZZ</name>
<reference evidence="2" key="1">
    <citation type="submission" date="2020-05" db="EMBL/GenBank/DDBJ databases">
        <authorList>
            <person name="Chiriac C."/>
            <person name="Salcher M."/>
            <person name="Ghai R."/>
            <person name="Kavagutti S V."/>
        </authorList>
    </citation>
    <scope>NUCLEOTIDE SEQUENCE</scope>
</reference>
<protein>
    <submittedName>
        <fullName evidence="2">Unannotated protein</fullName>
    </submittedName>
</protein>
<dbReference type="PANTHER" id="PTHR35399">
    <property type="entry name" value="SLR8030 PROTEIN"/>
    <property type="match status" value="1"/>
</dbReference>
<dbReference type="Pfam" id="PF05787">
    <property type="entry name" value="PhoX"/>
    <property type="match status" value="1"/>
</dbReference>
<evidence type="ECO:0000256" key="1">
    <source>
        <dbReference type="SAM" id="Phobius"/>
    </source>
</evidence>
<evidence type="ECO:0000313" key="2">
    <source>
        <dbReference type="EMBL" id="CAB4777839.1"/>
    </source>
</evidence>
<sequence>MGRWAHEAAAVDPDNQQVYLTEDNPTGVFYRYTPTAYPDLSAGKLEACIVAADGSVTWGALTDPSGATVPTREQVAGATIFPGNEGCWYHQGWVYFTSKGDHSVHGIDIAAQKYTLLWKGDPDGLGVEGAVLSHVDNITVDAGSGDLFVAEDGGNMELVIITPEGALAPFVRVVGAGHELSEMTGPVFNPSRDRLYFSSQRGPSTRDLTEIMPSFAPIDAIGASGMQAGMTFEITGPFRGVATTQTETPVTEVPETTIASPVDTLVAAAPGDDDSSDDDGGGAGVTIGIGVAAVVAVGGVVAFRKRRIDGASGENTSGS</sequence>
<organism evidence="2">
    <name type="scientific">freshwater metagenome</name>
    <dbReference type="NCBI Taxonomy" id="449393"/>
    <lineage>
        <taxon>unclassified sequences</taxon>
        <taxon>metagenomes</taxon>
        <taxon>ecological metagenomes</taxon>
    </lineage>
</organism>